<evidence type="ECO:0000259" key="9">
    <source>
        <dbReference type="Pfam" id="PF13839"/>
    </source>
</evidence>
<feature type="domain" description="Trichome birefringence-like N-terminal" evidence="10">
    <location>
        <begin position="67"/>
        <end position="120"/>
    </location>
</feature>
<evidence type="ECO:0000256" key="8">
    <source>
        <dbReference type="SAM" id="Phobius"/>
    </source>
</evidence>
<evidence type="ECO:0000256" key="1">
    <source>
        <dbReference type="ARBA" id="ARBA00004323"/>
    </source>
</evidence>
<keyword evidence="5 8" id="KW-1133">Transmembrane helix</keyword>
<evidence type="ECO:0000256" key="4">
    <source>
        <dbReference type="ARBA" id="ARBA00022968"/>
    </source>
</evidence>
<reference evidence="12" key="1">
    <citation type="journal article" date="2017" name="Nat. Commun.">
        <title>The asparagus genome sheds light on the origin and evolution of a young Y chromosome.</title>
        <authorList>
            <person name="Harkess A."/>
            <person name="Zhou J."/>
            <person name="Xu C."/>
            <person name="Bowers J.E."/>
            <person name="Van der Hulst R."/>
            <person name="Ayyampalayam S."/>
            <person name="Mercati F."/>
            <person name="Riccardi P."/>
            <person name="McKain M.R."/>
            <person name="Kakrana A."/>
            <person name="Tang H."/>
            <person name="Ray J."/>
            <person name="Groenendijk J."/>
            <person name="Arikit S."/>
            <person name="Mathioni S.M."/>
            <person name="Nakano M."/>
            <person name="Shan H."/>
            <person name="Telgmann-Rauber A."/>
            <person name="Kanno A."/>
            <person name="Yue Z."/>
            <person name="Chen H."/>
            <person name="Li W."/>
            <person name="Chen Y."/>
            <person name="Xu X."/>
            <person name="Zhang Y."/>
            <person name="Luo S."/>
            <person name="Chen H."/>
            <person name="Gao J."/>
            <person name="Mao Z."/>
            <person name="Pires J.C."/>
            <person name="Luo M."/>
            <person name="Kudrna D."/>
            <person name="Wing R.A."/>
            <person name="Meyers B.C."/>
            <person name="Yi K."/>
            <person name="Kong H."/>
            <person name="Lavrijsen P."/>
            <person name="Sunseri F."/>
            <person name="Falavigna A."/>
            <person name="Ye Y."/>
            <person name="Leebens-Mack J.H."/>
            <person name="Chen G."/>
        </authorList>
    </citation>
    <scope>NUCLEOTIDE SEQUENCE [LARGE SCALE GENOMIC DNA]</scope>
    <source>
        <strain evidence="12">cv. DH0086</strain>
    </source>
</reference>
<organism evidence="11 12">
    <name type="scientific">Asparagus officinalis</name>
    <name type="common">Garden asparagus</name>
    <dbReference type="NCBI Taxonomy" id="4686"/>
    <lineage>
        <taxon>Eukaryota</taxon>
        <taxon>Viridiplantae</taxon>
        <taxon>Streptophyta</taxon>
        <taxon>Embryophyta</taxon>
        <taxon>Tracheophyta</taxon>
        <taxon>Spermatophyta</taxon>
        <taxon>Magnoliopsida</taxon>
        <taxon>Liliopsida</taxon>
        <taxon>Asparagales</taxon>
        <taxon>Asparagaceae</taxon>
        <taxon>Asparagoideae</taxon>
        <taxon>Asparagus</taxon>
    </lineage>
</organism>
<evidence type="ECO:0000256" key="6">
    <source>
        <dbReference type="ARBA" id="ARBA00023034"/>
    </source>
</evidence>
<dbReference type="PANTHER" id="PTHR32285">
    <property type="entry name" value="PROTEIN TRICHOME BIREFRINGENCE-LIKE 9-RELATED"/>
    <property type="match status" value="1"/>
</dbReference>
<dbReference type="AlphaFoldDB" id="A0A1R3L6L8"/>
<comment type="subcellular location">
    <subcellularLocation>
        <location evidence="1">Golgi apparatus membrane</location>
        <topology evidence="1">Single-pass type II membrane protein</topology>
    </subcellularLocation>
</comment>
<dbReference type="InterPro" id="IPR025846">
    <property type="entry name" value="TBL_N"/>
</dbReference>
<dbReference type="GO" id="GO:1990538">
    <property type="term" value="F:xylan O-acetyltransferase activity"/>
    <property type="evidence" value="ECO:0007669"/>
    <property type="project" value="UniProtKB-ARBA"/>
</dbReference>
<evidence type="ECO:0000256" key="3">
    <source>
        <dbReference type="ARBA" id="ARBA00022692"/>
    </source>
</evidence>
<dbReference type="Gramene" id="ONK55252">
    <property type="protein sequence ID" value="ONK55252"/>
    <property type="gene ID" value="A4U43_UnF5900"/>
</dbReference>
<sequence length="429" mass="49483">MAKEEDLSSCNSFIVKLSIITIIFSFTIFMLFDENLVQGTSSPEGAVDFLLPEMELEVKIGSIGSTEECDLFKGQWVSNPLGPSYTNNTCNFIDDTSNCLKNGRPDTGYLYWKWKPYDCELPPLDADKFMKSMRDKSWAFIGDSILRNQMQSLTCILSKVEEPVETYHDETSKSRTFYFPSHNFTLATIWAPFLVKYRENDNIANSIRNKEFQVYLDTLEEKWTQSYHKYDYIVIASGQWYLKSIILWEDGKIVGCHNCAEKSIKEIGVEHPYRRSLKTAFNFITSSDHKPLVFFRTWMPDHFEYGEWFSGGICNRTRPYKEGEYNGKEFDQVMRDVEVDEFAKVVEVASERGTHIKLLDTFHLSLLRPDGHPGPYRHYPPSDTNKTAKIQNDCLHSCLPGPIDTWNDLTMKIMVDGGAIKSSSHMFVI</sequence>
<keyword evidence="4" id="KW-0735">Signal-anchor</keyword>
<dbReference type="GO" id="GO:0000139">
    <property type="term" value="C:Golgi membrane"/>
    <property type="evidence" value="ECO:0007669"/>
    <property type="project" value="UniProtKB-SubCell"/>
</dbReference>
<keyword evidence="3 8" id="KW-0812">Transmembrane</keyword>
<evidence type="ECO:0000256" key="5">
    <source>
        <dbReference type="ARBA" id="ARBA00022989"/>
    </source>
</evidence>
<dbReference type="PANTHER" id="PTHR32285:SF324">
    <property type="entry name" value="PROTEIN TRICHOME BIREFRINGENCE-LIKE 25"/>
    <property type="match status" value="1"/>
</dbReference>
<dbReference type="Proteomes" id="UP000243459">
    <property type="component" value="Unassembled WGS sequence"/>
</dbReference>
<evidence type="ECO:0000313" key="11">
    <source>
        <dbReference type="EMBL" id="ONK55252.1"/>
    </source>
</evidence>
<dbReference type="OMA" id="VYWENGR"/>
<name>A0A1R3L6L8_ASPOF</name>
<evidence type="ECO:0000256" key="2">
    <source>
        <dbReference type="ARBA" id="ARBA00007727"/>
    </source>
</evidence>
<dbReference type="OrthoDB" id="630188at2759"/>
<keyword evidence="7 8" id="KW-0472">Membrane</keyword>
<dbReference type="Pfam" id="PF13839">
    <property type="entry name" value="PC-Esterase"/>
    <property type="match status" value="1"/>
</dbReference>
<dbReference type="Pfam" id="PF14416">
    <property type="entry name" value="PMR5N"/>
    <property type="match status" value="1"/>
</dbReference>
<dbReference type="InterPro" id="IPR029962">
    <property type="entry name" value="TBL"/>
</dbReference>
<gene>
    <name evidence="11" type="ORF">A4U43_UnF5900</name>
</gene>
<feature type="transmembrane region" description="Helical" evidence="8">
    <location>
        <begin position="12"/>
        <end position="32"/>
    </location>
</feature>
<evidence type="ECO:0000313" key="12">
    <source>
        <dbReference type="Proteomes" id="UP000243459"/>
    </source>
</evidence>
<evidence type="ECO:0000256" key="7">
    <source>
        <dbReference type="ARBA" id="ARBA00023136"/>
    </source>
</evidence>
<keyword evidence="6" id="KW-0333">Golgi apparatus</keyword>
<proteinExistence type="inferred from homology"/>
<protein>
    <submittedName>
        <fullName evidence="11">Uncharacterized protein</fullName>
    </submittedName>
</protein>
<accession>A0A1R3L6L8</accession>
<comment type="similarity">
    <text evidence="2">Belongs to the PC-esterase family. TBL subfamily.</text>
</comment>
<keyword evidence="12" id="KW-1185">Reference proteome</keyword>
<feature type="domain" description="Trichome birefringence-like C-terminal" evidence="9">
    <location>
        <begin position="121"/>
        <end position="411"/>
    </location>
</feature>
<evidence type="ECO:0000259" key="10">
    <source>
        <dbReference type="Pfam" id="PF14416"/>
    </source>
</evidence>
<dbReference type="InterPro" id="IPR026057">
    <property type="entry name" value="TBL_C"/>
</dbReference>
<dbReference type="EMBL" id="KV863632">
    <property type="protein sequence ID" value="ONK55252.1"/>
    <property type="molecule type" value="Genomic_DNA"/>
</dbReference>